<dbReference type="InterPro" id="IPR036514">
    <property type="entry name" value="SGNH_hydro_sf"/>
</dbReference>
<comment type="caution">
    <text evidence="3">The sequence shown here is derived from an EMBL/GenBank/DDBJ whole genome shotgun (WGS) entry which is preliminary data.</text>
</comment>
<dbReference type="AlphaFoldDB" id="A0A4Q2UNE2"/>
<dbReference type="InterPro" id="IPR013830">
    <property type="entry name" value="SGNH_hydro"/>
</dbReference>
<accession>A0A4Q2UNE2</accession>
<dbReference type="GO" id="GO:0016788">
    <property type="term" value="F:hydrolase activity, acting on ester bonds"/>
    <property type="evidence" value="ECO:0007669"/>
    <property type="project" value="UniProtKB-ARBA"/>
</dbReference>
<gene>
    <name evidence="3" type="ORF">EQG79_01460</name>
</gene>
<evidence type="ECO:0000256" key="1">
    <source>
        <dbReference type="SAM" id="SignalP"/>
    </source>
</evidence>
<reference evidence="3 4" key="1">
    <citation type="submission" date="2019-01" db="EMBL/GenBank/DDBJ databases">
        <title>Spirosoma flava sp. nov., a propanil-degrading bacterium isolated from herbicide-contaminated soil.</title>
        <authorList>
            <person name="Zhang L."/>
            <person name="Jiang J.-D."/>
        </authorList>
    </citation>
    <scope>NUCLEOTIDE SEQUENCE [LARGE SCALE GENOMIC DNA]</scope>
    <source>
        <strain evidence="3 4">TY50</strain>
    </source>
</reference>
<dbReference type="Proteomes" id="UP000290407">
    <property type="component" value="Unassembled WGS sequence"/>
</dbReference>
<dbReference type="SUPFAM" id="SSF52266">
    <property type="entry name" value="SGNH hydrolase"/>
    <property type="match status" value="1"/>
</dbReference>
<proteinExistence type="predicted"/>
<feature type="domain" description="SGNH hydrolase-type esterase" evidence="2">
    <location>
        <begin position="174"/>
        <end position="358"/>
    </location>
</feature>
<dbReference type="EMBL" id="SBLB01000001">
    <property type="protein sequence ID" value="RYC70846.1"/>
    <property type="molecule type" value="Genomic_DNA"/>
</dbReference>
<dbReference type="Pfam" id="PF13472">
    <property type="entry name" value="Lipase_GDSL_2"/>
    <property type="match status" value="1"/>
</dbReference>
<evidence type="ECO:0000313" key="4">
    <source>
        <dbReference type="Proteomes" id="UP000290407"/>
    </source>
</evidence>
<keyword evidence="1" id="KW-0732">Signal</keyword>
<feature type="signal peptide" evidence="1">
    <location>
        <begin position="1"/>
        <end position="18"/>
    </location>
</feature>
<keyword evidence="4" id="KW-1185">Reference proteome</keyword>
<evidence type="ECO:0000259" key="2">
    <source>
        <dbReference type="Pfam" id="PF13472"/>
    </source>
</evidence>
<dbReference type="RefSeq" id="WP_129599313.1">
    <property type="nucleotide sequence ID" value="NZ_SBLB01000001.1"/>
</dbReference>
<sequence length="390" mass="42650">MKTLILLLFSLVSFAGFAQNGFPTTITNPRLTVSGAFNIDEIVETEGQQLSWTFGVSARPASTSSALSMGTMPNYNPRMFIAMYRKTYVEWQSSWPVQLNMGNSDWFAVNYSTISTAAKRTGQVEYRRNVNYPLESISLSGHRVGDSINAVGLTELTLMTNDLNPQANRKILWLGDSRTVGTLNGDMKQEEIMQWGVQAWINNQAKSTSGNVYRSVIVARGGMKSGDIVNALENRLIRVENPTFVVSLFGLNDQGQGVPVNTYEANTRRELAILRRIYPDAIIVKLTDTPVANTTKNTAVDAYRNKLVEVVTGLNDPKIKVIDLRKAFDRTLGLSVWAASDSNGGAVNVVTDGVHPGTALSHQGLINVITTGTNFDGTTTTGLQQLGITF</sequence>
<keyword evidence="3" id="KW-0378">Hydrolase</keyword>
<dbReference type="Gene3D" id="3.40.50.1110">
    <property type="entry name" value="SGNH hydrolase"/>
    <property type="match status" value="1"/>
</dbReference>
<dbReference type="InterPro" id="IPR051532">
    <property type="entry name" value="Ester_Hydrolysis_Enzymes"/>
</dbReference>
<organism evidence="3 4">
    <name type="scientific">Spirosoma sordidisoli</name>
    <dbReference type="NCBI Taxonomy" id="2502893"/>
    <lineage>
        <taxon>Bacteria</taxon>
        <taxon>Pseudomonadati</taxon>
        <taxon>Bacteroidota</taxon>
        <taxon>Cytophagia</taxon>
        <taxon>Cytophagales</taxon>
        <taxon>Cytophagaceae</taxon>
        <taxon>Spirosoma</taxon>
    </lineage>
</organism>
<protein>
    <submittedName>
        <fullName evidence="3">SGNH/GDSL hydrolase family protein</fullName>
    </submittedName>
</protein>
<name>A0A4Q2UNE2_9BACT</name>
<dbReference type="CDD" id="cd00229">
    <property type="entry name" value="SGNH_hydrolase"/>
    <property type="match status" value="1"/>
</dbReference>
<feature type="chain" id="PRO_5020789241" evidence="1">
    <location>
        <begin position="19"/>
        <end position="390"/>
    </location>
</feature>
<evidence type="ECO:0000313" key="3">
    <source>
        <dbReference type="EMBL" id="RYC70846.1"/>
    </source>
</evidence>
<dbReference type="PANTHER" id="PTHR30383">
    <property type="entry name" value="THIOESTERASE 1/PROTEASE 1/LYSOPHOSPHOLIPASE L1"/>
    <property type="match status" value="1"/>
</dbReference>